<evidence type="ECO:0000256" key="1">
    <source>
        <dbReference type="ARBA" id="ARBA00022679"/>
    </source>
</evidence>
<dbReference type="Proteomes" id="UP001596337">
    <property type="component" value="Unassembled WGS sequence"/>
</dbReference>
<dbReference type="Gene3D" id="3.40.630.30">
    <property type="match status" value="1"/>
</dbReference>
<evidence type="ECO:0000259" key="5">
    <source>
        <dbReference type="PROSITE" id="PS51186"/>
    </source>
</evidence>
<evidence type="ECO:0000256" key="3">
    <source>
        <dbReference type="ARBA" id="ARBA00038502"/>
    </source>
</evidence>
<proteinExistence type="inferred from homology"/>
<feature type="domain" description="N-acetyltransferase" evidence="5">
    <location>
        <begin position="35"/>
        <end position="206"/>
    </location>
</feature>
<gene>
    <name evidence="6" type="ORF">ACFQGD_07335</name>
</gene>
<comment type="similarity">
    <text evidence="3">Belongs to the acetyltransferase family. RimJ subfamily.</text>
</comment>
<accession>A0ABW2BXL1</accession>
<dbReference type="SUPFAM" id="SSF55729">
    <property type="entry name" value="Acyl-CoA N-acyltransferases (Nat)"/>
    <property type="match status" value="1"/>
</dbReference>
<dbReference type="Pfam" id="PF13302">
    <property type="entry name" value="Acetyltransf_3"/>
    <property type="match status" value="1"/>
</dbReference>
<comment type="caution">
    <text evidence="6">The sequence shown here is derived from an EMBL/GenBank/DDBJ whole genome shotgun (WGS) entry which is preliminary data.</text>
</comment>
<evidence type="ECO:0000256" key="4">
    <source>
        <dbReference type="SAM" id="MobiDB-lite"/>
    </source>
</evidence>
<sequence>MARPLYPETGSGAAERKSPGWPARLGPLRVPAGDVRLRPVRYRDGGAWRRLRLRDREYLRRWEPNAPGTWEERHGVTAWPTQWAGLRTLGRRGVCLPFALTIDGEFAGQLTIGNVIRAALRSAWVGYWVDSAHASGGVATAAVALAVDHAFGDAGLHRLEATVRPDNVASVRVLTKLGFRKEGLFERYLDVDGAWRDHLCFAITAEETGSGLVARLVDAGKAEYV</sequence>
<dbReference type="PROSITE" id="PS51186">
    <property type="entry name" value="GNAT"/>
    <property type="match status" value="1"/>
</dbReference>
<dbReference type="PANTHER" id="PTHR43792">
    <property type="entry name" value="GNAT FAMILY, PUTATIVE (AFU_ORTHOLOGUE AFUA_3G00765)-RELATED-RELATED"/>
    <property type="match status" value="1"/>
</dbReference>
<dbReference type="EMBL" id="JBHSXX010000001">
    <property type="protein sequence ID" value="MFC6866958.1"/>
    <property type="molecule type" value="Genomic_DNA"/>
</dbReference>
<organism evidence="6 7">
    <name type="scientific">Haloechinothrix salitolerans</name>
    <dbReference type="NCBI Taxonomy" id="926830"/>
    <lineage>
        <taxon>Bacteria</taxon>
        <taxon>Bacillati</taxon>
        <taxon>Actinomycetota</taxon>
        <taxon>Actinomycetes</taxon>
        <taxon>Pseudonocardiales</taxon>
        <taxon>Pseudonocardiaceae</taxon>
        <taxon>Haloechinothrix</taxon>
    </lineage>
</organism>
<feature type="region of interest" description="Disordered" evidence="4">
    <location>
        <begin position="1"/>
        <end position="25"/>
    </location>
</feature>
<keyword evidence="1" id="KW-0808">Transferase</keyword>
<keyword evidence="7" id="KW-1185">Reference proteome</keyword>
<dbReference type="InterPro" id="IPR000182">
    <property type="entry name" value="GNAT_dom"/>
</dbReference>
<dbReference type="InterPro" id="IPR051531">
    <property type="entry name" value="N-acetyltransferase"/>
</dbReference>
<evidence type="ECO:0000313" key="6">
    <source>
        <dbReference type="EMBL" id="MFC6866958.1"/>
    </source>
</evidence>
<keyword evidence="2" id="KW-0012">Acyltransferase</keyword>
<reference evidence="7" key="1">
    <citation type="journal article" date="2019" name="Int. J. Syst. Evol. Microbiol.">
        <title>The Global Catalogue of Microorganisms (GCM) 10K type strain sequencing project: providing services to taxonomists for standard genome sequencing and annotation.</title>
        <authorList>
            <consortium name="The Broad Institute Genomics Platform"/>
            <consortium name="The Broad Institute Genome Sequencing Center for Infectious Disease"/>
            <person name="Wu L."/>
            <person name="Ma J."/>
        </authorList>
    </citation>
    <scope>NUCLEOTIDE SEQUENCE [LARGE SCALE GENOMIC DNA]</scope>
    <source>
        <strain evidence="7">KCTC 32255</strain>
    </source>
</reference>
<protein>
    <submittedName>
        <fullName evidence="6">GNAT family protein</fullName>
    </submittedName>
</protein>
<evidence type="ECO:0000256" key="2">
    <source>
        <dbReference type="ARBA" id="ARBA00023315"/>
    </source>
</evidence>
<dbReference type="InterPro" id="IPR016181">
    <property type="entry name" value="Acyl_CoA_acyltransferase"/>
</dbReference>
<dbReference type="RefSeq" id="WP_345390257.1">
    <property type="nucleotide sequence ID" value="NZ_BAABLA010000004.1"/>
</dbReference>
<name>A0ABW2BXL1_9PSEU</name>
<evidence type="ECO:0000313" key="7">
    <source>
        <dbReference type="Proteomes" id="UP001596337"/>
    </source>
</evidence>
<dbReference type="PANTHER" id="PTHR43792:SF8">
    <property type="entry name" value="[RIBOSOMAL PROTEIN US5]-ALANINE N-ACETYLTRANSFERASE"/>
    <property type="match status" value="1"/>
</dbReference>